<evidence type="ECO:0000313" key="1">
    <source>
        <dbReference type="EMBL" id="SDZ95963.1"/>
    </source>
</evidence>
<organism evidence="1 2">
    <name type="scientific">Rubrimonas cliftonensis</name>
    <dbReference type="NCBI Taxonomy" id="89524"/>
    <lineage>
        <taxon>Bacteria</taxon>
        <taxon>Pseudomonadati</taxon>
        <taxon>Pseudomonadota</taxon>
        <taxon>Alphaproteobacteria</taxon>
        <taxon>Rhodobacterales</taxon>
        <taxon>Paracoccaceae</taxon>
        <taxon>Rubrimonas</taxon>
    </lineage>
</organism>
<gene>
    <name evidence="1" type="ORF">SAMN05444370_102330</name>
</gene>
<evidence type="ECO:0000313" key="2">
    <source>
        <dbReference type="Proteomes" id="UP000198703"/>
    </source>
</evidence>
<accession>A0A1H3X9K2</accession>
<dbReference type="Gene3D" id="3.40.630.10">
    <property type="entry name" value="Zn peptidases"/>
    <property type="match status" value="1"/>
</dbReference>
<dbReference type="RefSeq" id="WP_093249158.1">
    <property type="nucleotide sequence ID" value="NZ_FNQM01000002.1"/>
</dbReference>
<proteinExistence type="predicted"/>
<dbReference type="EMBL" id="FNQM01000002">
    <property type="protein sequence ID" value="SDZ95963.1"/>
    <property type="molecule type" value="Genomic_DNA"/>
</dbReference>
<dbReference type="AlphaFoldDB" id="A0A1H3X9K2"/>
<dbReference type="Proteomes" id="UP000198703">
    <property type="component" value="Unassembled WGS sequence"/>
</dbReference>
<protein>
    <submittedName>
        <fullName evidence="1">Uncharacterized protein</fullName>
    </submittedName>
</protein>
<sequence length="93" mass="9635">MSCMPDAHRRKAARLRADLDAVNEPGAVEGLPGVNRRRPSDADMAARRWLAARREAAGLAGGMDAAGDVRAAGRRAAAAAARARARCAGLDDG</sequence>
<name>A0A1H3X9K2_9RHOB</name>
<keyword evidence="2" id="KW-1185">Reference proteome</keyword>
<reference evidence="1 2" key="1">
    <citation type="submission" date="2016-10" db="EMBL/GenBank/DDBJ databases">
        <authorList>
            <person name="de Groot N.N."/>
        </authorList>
    </citation>
    <scope>NUCLEOTIDE SEQUENCE [LARGE SCALE GENOMIC DNA]</scope>
    <source>
        <strain evidence="1 2">DSM 15345</strain>
    </source>
</reference>
<dbReference type="STRING" id="89524.SAMN05444370_102330"/>